<reference evidence="10 12" key="1">
    <citation type="submission" date="2019-07" db="EMBL/GenBank/DDBJ databases">
        <authorList>
            <person name="Qu J.-H."/>
        </authorList>
    </citation>
    <scope>NUCLEOTIDE SEQUENCE [LARGE SCALE GENOMIC DNA]</scope>
    <source>
        <strain evidence="10 12">MDT1-10-3</strain>
    </source>
</reference>
<evidence type="ECO:0000256" key="6">
    <source>
        <dbReference type="ARBA" id="ARBA00023136"/>
    </source>
</evidence>
<sequence length="451" mass="50803">MNKKHLLLGLLLTLVARFSYAQTQPQGRILSLQEALTFATSNNIGIKQSQLDEESAEYRIKETKGSGLPQVNGVGQLSVFPSIPTQILPGEIIGKPGTTVPVQFGTKYNANGGLELSQLIFSKSYFVGLEAAATTRDLYRLRTQMSQEDVIYNVSTAYLMTLQTKEQFGTIEANYNRLVQLEKILTLQYKNDFAKKVDVSRITVNRTNLENQRQSLAAAYEQQKNALKFFMGMPMEQDFEIADSTTLASTALPLSTDASEVLSQRVDYKLLQTQGKLYGLNVENIKGRAYPALAGFGQYTYQAQRNEFNFFDTTKPWFNTFVLGVRLSVPIFDGFQRKNQIKQAQLQVSRVELDMKNLELATQMRLDNALKQISTSQLAIQNQERNVELAREVYNTTNSLYKEGLSPLTDLLEAEAALRVAQTSLNNDRLTHKIAQLDYIRARGELKNLIN</sequence>
<keyword evidence="9" id="KW-0732">Signal</keyword>
<dbReference type="Proteomes" id="UP000323866">
    <property type="component" value="Unassembled WGS sequence"/>
</dbReference>
<dbReference type="InterPro" id="IPR051906">
    <property type="entry name" value="TolC-like"/>
</dbReference>
<dbReference type="GO" id="GO:1990281">
    <property type="term" value="C:efflux pump complex"/>
    <property type="evidence" value="ECO:0007669"/>
    <property type="project" value="TreeGrafter"/>
</dbReference>
<dbReference type="AlphaFoldDB" id="A0A5M8Q5Y8"/>
<comment type="subcellular location">
    <subcellularLocation>
        <location evidence="1">Cell outer membrane</location>
    </subcellularLocation>
</comment>
<evidence type="ECO:0000313" key="13">
    <source>
        <dbReference type="Proteomes" id="UP001570846"/>
    </source>
</evidence>
<reference evidence="10 12" key="2">
    <citation type="submission" date="2019-09" db="EMBL/GenBank/DDBJ databases">
        <title>A bacterium isolated from glacier soil.</title>
        <authorList>
            <person name="Liu Q."/>
        </authorList>
    </citation>
    <scope>NUCLEOTIDE SEQUENCE [LARGE SCALE GENOMIC DNA]</scope>
    <source>
        <strain evidence="10 12">MDT1-10-3</strain>
    </source>
</reference>
<dbReference type="GO" id="GO:0015562">
    <property type="term" value="F:efflux transmembrane transporter activity"/>
    <property type="evidence" value="ECO:0007669"/>
    <property type="project" value="InterPro"/>
</dbReference>
<comment type="caution">
    <text evidence="10">The sequence shown here is derived from an EMBL/GenBank/DDBJ whole genome shotgun (WGS) entry which is preliminary data.</text>
</comment>
<keyword evidence="4" id="KW-1134">Transmembrane beta strand</keyword>
<feature type="chain" id="PRO_5024340270" evidence="9">
    <location>
        <begin position="22"/>
        <end position="451"/>
    </location>
</feature>
<evidence type="ECO:0000256" key="5">
    <source>
        <dbReference type="ARBA" id="ARBA00022692"/>
    </source>
</evidence>
<dbReference type="Pfam" id="PF02321">
    <property type="entry name" value="OEP"/>
    <property type="match status" value="1"/>
</dbReference>
<evidence type="ECO:0000256" key="4">
    <source>
        <dbReference type="ARBA" id="ARBA00022452"/>
    </source>
</evidence>
<dbReference type="Proteomes" id="UP001570846">
    <property type="component" value="Unassembled WGS sequence"/>
</dbReference>
<dbReference type="InterPro" id="IPR003423">
    <property type="entry name" value="OMP_efflux"/>
</dbReference>
<protein>
    <submittedName>
        <fullName evidence="10">TolC family protein</fullName>
    </submittedName>
</protein>
<evidence type="ECO:0000256" key="2">
    <source>
        <dbReference type="ARBA" id="ARBA00007613"/>
    </source>
</evidence>
<comment type="similarity">
    <text evidence="2">Belongs to the outer membrane factor (OMF) (TC 1.B.17) family.</text>
</comment>
<gene>
    <name evidence="11" type="ORF">ACD591_18030</name>
    <name evidence="10" type="ORF">FOE74_19950</name>
</gene>
<proteinExistence type="inferred from homology"/>
<dbReference type="PANTHER" id="PTHR30026:SF20">
    <property type="entry name" value="OUTER MEMBRANE PROTEIN TOLC"/>
    <property type="match status" value="1"/>
</dbReference>
<evidence type="ECO:0000256" key="9">
    <source>
        <dbReference type="SAM" id="SignalP"/>
    </source>
</evidence>
<evidence type="ECO:0000256" key="7">
    <source>
        <dbReference type="ARBA" id="ARBA00023237"/>
    </source>
</evidence>
<keyword evidence="3" id="KW-0813">Transport</keyword>
<dbReference type="OrthoDB" id="367883at2"/>
<feature type="coiled-coil region" evidence="8">
    <location>
        <begin position="341"/>
        <end position="386"/>
    </location>
</feature>
<dbReference type="EMBL" id="JBGOGF010000011">
    <property type="protein sequence ID" value="MFA1773205.1"/>
    <property type="molecule type" value="Genomic_DNA"/>
</dbReference>
<evidence type="ECO:0000313" key="12">
    <source>
        <dbReference type="Proteomes" id="UP000323866"/>
    </source>
</evidence>
<evidence type="ECO:0000313" key="11">
    <source>
        <dbReference type="EMBL" id="MFA1773205.1"/>
    </source>
</evidence>
<keyword evidence="5" id="KW-0812">Transmembrane</keyword>
<evidence type="ECO:0000256" key="3">
    <source>
        <dbReference type="ARBA" id="ARBA00022448"/>
    </source>
</evidence>
<name>A0A5M8Q5Y8_9BACT</name>
<organism evidence="10 12">
    <name type="scientific">Rufibacter glacialis</name>
    <dbReference type="NCBI Taxonomy" id="1259555"/>
    <lineage>
        <taxon>Bacteria</taxon>
        <taxon>Pseudomonadati</taxon>
        <taxon>Bacteroidota</taxon>
        <taxon>Cytophagia</taxon>
        <taxon>Cytophagales</taxon>
        <taxon>Hymenobacteraceae</taxon>
        <taxon>Rufibacter</taxon>
    </lineage>
</organism>
<keyword evidence="7" id="KW-0998">Cell outer membrane</keyword>
<dbReference type="Gene3D" id="1.20.1600.10">
    <property type="entry name" value="Outer membrane efflux proteins (OEP)"/>
    <property type="match status" value="1"/>
</dbReference>
<accession>A0A5M8Q5Y8</accession>
<dbReference type="SUPFAM" id="SSF56954">
    <property type="entry name" value="Outer membrane efflux proteins (OEP)"/>
    <property type="match status" value="1"/>
</dbReference>
<feature type="signal peptide" evidence="9">
    <location>
        <begin position="1"/>
        <end position="21"/>
    </location>
</feature>
<evidence type="ECO:0000256" key="1">
    <source>
        <dbReference type="ARBA" id="ARBA00004442"/>
    </source>
</evidence>
<dbReference type="GO" id="GO:0009279">
    <property type="term" value="C:cell outer membrane"/>
    <property type="evidence" value="ECO:0007669"/>
    <property type="project" value="UniProtKB-SubCell"/>
</dbReference>
<dbReference type="PANTHER" id="PTHR30026">
    <property type="entry name" value="OUTER MEMBRANE PROTEIN TOLC"/>
    <property type="match status" value="1"/>
</dbReference>
<reference evidence="11 13" key="3">
    <citation type="submission" date="2024-08" db="EMBL/GenBank/DDBJ databases">
        <authorList>
            <person name="Wei W."/>
        </authorList>
    </citation>
    <scope>NUCLEOTIDE SEQUENCE [LARGE SCALE GENOMIC DNA]</scope>
    <source>
        <strain evidence="11 13">XU2</strain>
    </source>
</reference>
<keyword evidence="13" id="KW-1185">Reference proteome</keyword>
<keyword evidence="6" id="KW-0472">Membrane</keyword>
<evidence type="ECO:0000256" key="8">
    <source>
        <dbReference type="SAM" id="Coils"/>
    </source>
</evidence>
<dbReference type="EMBL" id="VKKZ01000025">
    <property type="protein sequence ID" value="KAA6430743.1"/>
    <property type="molecule type" value="Genomic_DNA"/>
</dbReference>
<keyword evidence="8" id="KW-0175">Coiled coil</keyword>
<evidence type="ECO:0000313" key="10">
    <source>
        <dbReference type="EMBL" id="KAA6430743.1"/>
    </source>
</evidence>
<dbReference type="RefSeq" id="WP_149100400.1">
    <property type="nucleotide sequence ID" value="NZ_BMMG01000008.1"/>
</dbReference>
<dbReference type="GO" id="GO:0015288">
    <property type="term" value="F:porin activity"/>
    <property type="evidence" value="ECO:0007669"/>
    <property type="project" value="TreeGrafter"/>
</dbReference>